<evidence type="ECO:0000313" key="3">
    <source>
        <dbReference type="EMBL" id="CAJ1969220.1"/>
    </source>
</evidence>
<feature type="compositionally biased region" description="Low complexity" evidence="1">
    <location>
        <begin position="408"/>
        <end position="418"/>
    </location>
</feature>
<dbReference type="InterPro" id="IPR042299">
    <property type="entry name" value="Ufd1-like_Nn"/>
</dbReference>
<dbReference type="GO" id="GO:0006511">
    <property type="term" value="P:ubiquitin-dependent protein catabolic process"/>
    <property type="evidence" value="ECO:0007669"/>
    <property type="project" value="InterPro"/>
</dbReference>
<feature type="compositionally biased region" description="Basic and acidic residues" evidence="1">
    <location>
        <begin position="1"/>
        <end position="16"/>
    </location>
</feature>
<proteinExistence type="predicted"/>
<dbReference type="PROSITE" id="PS50033">
    <property type="entry name" value="UBX"/>
    <property type="match status" value="1"/>
</dbReference>
<dbReference type="Gene3D" id="3.10.330.10">
    <property type="match status" value="1"/>
</dbReference>
<feature type="region of interest" description="Disordered" evidence="1">
    <location>
        <begin position="158"/>
        <end position="180"/>
    </location>
</feature>
<dbReference type="GO" id="GO:0036503">
    <property type="term" value="P:ERAD pathway"/>
    <property type="evidence" value="ECO:0007669"/>
    <property type="project" value="TreeGrafter"/>
</dbReference>
<feature type="compositionally biased region" description="Basic and acidic residues" evidence="1">
    <location>
        <begin position="34"/>
        <end position="58"/>
    </location>
</feature>
<comment type="caution">
    <text evidence="3">The sequence shown here is derived from an EMBL/GenBank/DDBJ whole genome shotgun (WGS) entry which is preliminary data.</text>
</comment>
<feature type="domain" description="UBX" evidence="2">
    <location>
        <begin position="443"/>
        <end position="526"/>
    </location>
</feature>
<dbReference type="Pfam" id="PF24842">
    <property type="entry name" value="UFD1_N2"/>
    <property type="match status" value="1"/>
</dbReference>
<gene>
    <name evidence="3" type="ORF">CYCCA115_LOCUS23596</name>
</gene>
<dbReference type="EMBL" id="CAKOGP040002424">
    <property type="protein sequence ID" value="CAJ1969220.1"/>
    <property type="molecule type" value="Genomic_DNA"/>
</dbReference>
<dbReference type="InterPro" id="IPR055418">
    <property type="entry name" value="UFD1_N2"/>
</dbReference>
<evidence type="ECO:0000259" key="2">
    <source>
        <dbReference type="PROSITE" id="PS50033"/>
    </source>
</evidence>
<feature type="region of interest" description="Disordered" evidence="1">
    <location>
        <begin position="382"/>
        <end position="418"/>
    </location>
</feature>
<dbReference type="Pfam" id="PF00789">
    <property type="entry name" value="UBX"/>
    <property type="match status" value="1"/>
</dbReference>
<keyword evidence="4" id="KW-1185">Reference proteome</keyword>
<reference evidence="3" key="1">
    <citation type="submission" date="2023-08" db="EMBL/GenBank/DDBJ databases">
        <authorList>
            <person name="Audoor S."/>
            <person name="Bilcke G."/>
        </authorList>
    </citation>
    <scope>NUCLEOTIDE SEQUENCE</scope>
</reference>
<name>A0AAD2JPW5_9STRA</name>
<dbReference type="Proteomes" id="UP001295423">
    <property type="component" value="Unassembled WGS sequence"/>
</dbReference>
<feature type="region of interest" description="Disordered" evidence="1">
    <location>
        <begin position="1"/>
        <end position="58"/>
    </location>
</feature>
<dbReference type="InterPro" id="IPR029071">
    <property type="entry name" value="Ubiquitin-like_domsf"/>
</dbReference>
<dbReference type="InterPro" id="IPR004854">
    <property type="entry name" value="Ufd1-like"/>
</dbReference>
<feature type="compositionally biased region" description="Acidic residues" evidence="1">
    <location>
        <begin position="163"/>
        <end position="180"/>
    </location>
</feature>
<dbReference type="Gene3D" id="2.40.40.50">
    <property type="entry name" value="Ubiquitin fusion degradation protein UFD1, N-terminal domain"/>
    <property type="match status" value="1"/>
</dbReference>
<organism evidence="3 4">
    <name type="scientific">Cylindrotheca closterium</name>
    <dbReference type="NCBI Taxonomy" id="2856"/>
    <lineage>
        <taxon>Eukaryota</taxon>
        <taxon>Sar</taxon>
        <taxon>Stramenopiles</taxon>
        <taxon>Ochrophyta</taxon>
        <taxon>Bacillariophyta</taxon>
        <taxon>Bacillariophyceae</taxon>
        <taxon>Bacillariophycidae</taxon>
        <taxon>Bacillariales</taxon>
        <taxon>Bacillariaceae</taxon>
        <taxon>Cylindrotheca</taxon>
    </lineage>
</organism>
<dbReference type="GO" id="GO:0034098">
    <property type="term" value="C:VCP-NPL4-UFD1 AAA ATPase complex"/>
    <property type="evidence" value="ECO:0007669"/>
    <property type="project" value="TreeGrafter"/>
</dbReference>
<sequence length="530" mass="57445">MDFESSVKRLAKDQSRMRGKLRSGAGGKGVVVSEKAKRQAEYQRKQAEKKRQERERQKKLEEYQKRYMRQCERALKTRHLSSSAAGPGTASLVLSPTSIYGDGDKIALPPSVLETLAQSAMSSSLDQSSVGSPWTFRIGILNPDYQFPSSILIKTLKPPNEDFMADSDSDDDNENDEDEVGEMQAFQDELSHKYLAYTHCTVVEFTQDEGHVGIPPMVAKALLGRNNANTEVGNNTTAHIPVKRTVDPAAAGADPDETMAPGAASSEDQTPGHLAWGAFDIPDLSLEITLLQLPKGKGCTLVPTKEAIQNNFYGLKDVKLVLEQSLIRTRATLSKGDVVCTWHRGVQFDLKVTKVIPSTYDAVTCINTDIEVEIGEAETPPVTKDNAAKASAAPKPVGGFTTGGQVLGGPSTTTPTPIETTASAAASPAPMEADLLPEPPVDVKQGVCTVHIQHSQGTGKRRFFVAEATMKDIFAFGDYLLASAGAQGRPYRLATRFPRKVWSLDNDNRDKSLTDAGIAAGQERFMVEFS</sequence>
<protein>
    <recommendedName>
        <fullName evidence="2">UBX domain-containing protein</fullName>
    </recommendedName>
</protein>
<evidence type="ECO:0000256" key="1">
    <source>
        <dbReference type="SAM" id="MobiDB-lite"/>
    </source>
</evidence>
<dbReference type="Gene3D" id="3.10.20.90">
    <property type="entry name" value="Phosphatidylinositol 3-kinase Catalytic Subunit, Chain A, domain 1"/>
    <property type="match status" value="1"/>
</dbReference>
<accession>A0AAD2JPW5</accession>
<dbReference type="AlphaFoldDB" id="A0AAD2JPW5"/>
<dbReference type="PANTHER" id="PTHR12555">
    <property type="entry name" value="UBIQUITIN FUSION DEGRADATON PROTEIN 1"/>
    <property type="match status" value="1"/>
</dbReference>
<dbReference type="GO" id="GO:0031593">
    <property type="term" value="F:polyubiquitin modification-dependent protein binding"/>
    <property type="evidence" value="ECO:0007669"/>
    <property type="project" value="TreeGrafter"/>
</dbReference>
<dbReference type="PANTHER" id="PTHR12555:SF13">
    <property type="entry name" value="UBIQUITIN RECOGNITION FACTOR IN ER-ASSOCIATED DEGRADATION PROTEIN 1"/>
    <property type="match status" value="1"/>
</dbReference>
<feature type="region of interest" description="Disordered" evidence="1">
    <location>
        <begin position="250"/>
        <end position="271"/>
    </location>
</feature>
<evidence type="ECO:0000313" key="4">
    <source>
        <dbReference type="Proteomes" id="UP001295423"/>
    </source>
</evidence>
<dbReference type="InterPro" id="IPR001012">
    <property type="entry name" value="UBX_dom"/>
</dbReference>
<dbReference type="SUPFAM" id="SSF54236">
    <property type="entry name" value="Ubiquitin-like"/>
    <property type="match status" value="1"/>
</dbReference>